<keyword evidence="5 9" id="KW-0227">DNA damage</keyword>
<dbReference type="Gene3D" id="3.40.50.300">
    <property type="entry name" value="P-loop containing nucleotide triphosphate hydrolases"/>
    <property type="match status" value="2"/>
</dbReference>
<evidence type="ECO:0000313" key="12">
    <source>
        <dbReference type="EMBL" id="PWB07355.1"/>
    </source>
</evidence>
<dbReference type="RefSeq" id="WP_107036088.1">
    <property type="nucleotide sequence ID" value="NZ_CAOMFE010000003.1"/>
</dbReference>
<feature type="domain" description="RecF/RecN/SMC N-terminal" evidence="11">
    <location>
        <begin position="2"/>
        <end position="512"/>
    </location>
</feature>
<comment type="function">
    <text evidence="1 9">May be involved in recombinational repair of damaged DNA.</text>
</comment>
<gene>
    <name evidence="12" type="primary">recN</name>
    <name evidence="12" type="ORF">C5O25_07325</name>
</gene>
<evidence type="ECO:0000256" key="2">
    <source>
        <dbReference type="ARBA" id="ARBA00009441"/>
    </source>
</evidence>
<dbReference type="CDD" id="cd03241">
    <property type="entry name" value="ABC_RecN"/>
    <property type="match status" value="1"/>
</dbReference>
<evidence type="ECO:0000256" key="7">
    <source>
        <dbReference type="ARBA" id="ARBA00023204"/>
    </source>
</evidence>
<keyword evidence="10" id="KW-0175">Coiled coil</keyword>
<dbReference type="AlphaFoldDB" id="A0A2V1IRY0"/>
<dbReference type="GO" id="GO:0006310">
    <property type="term" value="P:DNA recombination"/>
    <property type="evidence" value="ECO:0007669"/>
    <property type="project" value="InterPro"/>
</dbReference>
<evidence type="ECO:0000256" key="6">
    <source>
        <dbReference type="ARBA" id="ARBA00022840"/>
    </source>
</evidence>
<evidence type="ECO:0000256" key="3">
    <source>
        <dbReference type="ARBA" id="ARBA00021315"/>
    </source>
</evidence>
<dbReference type="GO" id="GO:0006281">
    <property type="term" value="P:DNA repair"/>
    <property type="evidence" value="ECO:0007669"/>
    <property type="project" value="UniProtKB-KW"/>
</dbReference>
<dbReference type="GO" id="GO:0005524">
    <property type="term" value="F:ATP binding"/>
    <property type="evidence" value="ECO:0007669"/>
    <property type="project" value="UniProtKB-KW"/>
</dbReference>
<dbReference type="FunFam" id="3.40.50.300:FF:000319">
    <property type="entry name" value="DNA repair protein RecN"/>
    <property type="match status" value="1"/>
</dbReference>
<proteinExistence type="inferred from homology"/>
<dbReference type="PIRSF" id="PIRSF003128">
    <property type="entry name" value="RecN"/>
    <property type="match status" value="1"/>
</dbReference>
<dbReference type="GO" id="GO:0009432">
    <property type="term" value="P:SOS response"/>
    <property type="evidence" value="ECO:0007669"/>
    <property type="project" value="TreeGrafter"/>
</dbReference>
<dbReference type="Proteomes" id="UP000244925">
    <property type="component" value="Unassembled WGS sequence"/>
</dbReference>
<evidence type="ECO:0000256" key="1">
    <source>
        <dbReference type="ARBA" id="ARBA00003618"/>
    </source>
</evidence>
<dbReference type="EMBL" id="PUBV01000013">
    <property type="protein sequence ID" value="PWB07355.1"/>
    <property type="molecule type" value="Genomic_DNA"/>
</dbReference>
<dbReference type="InterPro" id="IPR004604">
    <property type="entry name" value="DNA_recomb/repair_RecN"/>
</dbReference>
<dbReference type="SUPFAM" id="SSF52540">
    <property type="entry name" value="P-loop containing nucleoside triphosphate hydrolases"/>
    <property type="match status" value="1"/>
</dbReference>
<evidence type="ECO:0000313" key="13">
    <source>
        <dbReference type="Proteomes" id="UP000244925"/>
    </source>
</evidence>
<dbReference type="PANTHER" id="PTHR11059">
    <property type="entry name" value="DNA REPAIR PROTEIN RECN"/>
    <property type="match status" value="1"/>
</dbReference>
<evidence type="ECO:0000256" key="4">
    <source>
        <dbReference type="ARBA" id="ARBA00022741"/>
    </source>
</evidence>
<comment type="caution">
    <text evidence="12">The sequence shown here is derived from an EMBL/GenBank/DDBJ whole genome shotgun (WGS) entry which is preliminary data.</text>
</comment>
<dbReference type="PANTHER" id="PTHR11059:SF0">
    <property type="entry name" value="DNA REPAIR PROTEIN RECN"/>
    <property type="match status" value="1"/>
</dbReference>
<keyword evidence="6" id="KW-0067">ATP-binding</keyword>
<keyword evidence="7 9" id="KW-0234">DNA repair</keyword>
<evidence type="ECO:0000256" key="5">
    <source>
        <dbReference type="ARBA" id="ARBA00022763"/>
    </source>
</evidence>
<dbReference type="InterPro" id="IPR003395">
    <property type="entry name" value="RecF/RecN/SMC_N"/>
</dbReference>
<evidence type="ECO:0000256" key="10">
    <source>
        <dbReference type="SAM" id="Coils"/>
    </source>
</evidence>
<organism evidence="12 13">
    <name type="scientific">Paramuribaculum intestinale</name>
    <dbReference type="NCBI Taxonomy" id="2094151"/>
    <lineage>
        <taxon>Bacteria</taxon>
        <taxon>Pseudomonadati</taxon>
        <taxon>Bacteroidota</taxon>
        <taxon>Bacteroidia</taxon>
        <taxon>Bacteroidales</taxon>
        <taxon>Muribaculaceae</taxon>
        <taxon>Paramuribaculum</taxon>
    </lineage>
</organism>
<protein>
    <recommendedName>
        <fullName evidence="3 9">DNA repair protein RecN</fullName>
    </recommendedName>
    <alternativeName>
        <fullName evidence="8 9">Recombination protein N</fullName>
    </alternativeName>
</protein>
<accession>A0A2V1IRY0</accession>
<reference evidence="13" key="1">
    <citation type="submission" date="2018-02" db="EMBL/GenBank/DDBJ databases">
        <authorList>
            <person name="Clavel T."/>
            <person name="Strowig T."/>
        </authorList>
    </citation>
    <scope>NUCLEOTIDE SEQUENCE [LARGE SCALE GENOMIC DNA]</scope>
    <source>
        <strain evidence="13">DSM 100764</strain>
    </source>
</reference>
<keyword evidence="4" id="KW-0547">Nucleotide-binding</keyword>
<feature type="coiled-coil region" evidence="10">
    <location>
        <begin position="298"/>
        <end position="364"/>
    </location>
</feature>
<comment type="similarity">
    <text evidence="2 9">Belongs to the RecN family.</text>
</comment>
<dbReference type="Pfam" id="PF02463">
    <property type="entry name" value="SMC_N"/>
    <property type="match status" value="1"/>
</dbReference>
<sequence length="553" mass="60702">MLETLHISNYALIDAVDIRFYPGLDIITGETGAGKSIMLGALSLLLGGRADTKAVRSADRKSVIEAVFAIEAYPHLRQVFAEADIDWDPQRCILRREIAPNGRSRAFVNDSPVPLSRLQEIAINLIDIHSQHNNQLLAQPGFQLQVIDTLAGNAERLREYGRRFDAFRSSVRQLKKTKARLERVRDDEQFTRYQLEQLDSARLQSGELEQLEKDREVLGNLTAVKSDLYDALQALSDGGSNAISLVDEAAGACDRLGAALDETDDIPGRLATIRIELADIAATLSETDAGLSADPRELEAAEERIDTLYSLLSRHKAETVDQLIERREELRARLEQLDDSDTTVADLEREARRALALAKESAAEITATRRRAAADFAAMLRERAMPLGMKNLQVEVRVDPADISATGMDRVEFMFAFNKNQPLMPVGGAASGGEISRLMLCVKAIIADRMSLPSIIFDEIDTGVSGEVASRIGDMMESISRSLQVIAITHLPQVAARGGHHFKVFKEDDDTSTHTRIAELDYDARVAELAMMLGGESSAEAARANAVALLAGR</sequence>
<evidence type="ECO:0000256" key="9">
    <source>
        <dbReference type="PIRNR" id="PIRNR003128"/>
    </source>
</evidence>
<dbReference type="InterPro" id="IPR027417">
    <property type="entry name" value="P-loop_NTPase"/>
</dbReference>
<dbReference type="GO" id="GO:0043590">
    <property type="term" value="C:bacterial nucleoid"/>
    <property type="evidence" value="ECO:0007669"/>
    <property type="project" value="TreeGrafter"/>
</dbReference>
<evidence type="ECO:0000256" key="8">
    <source>
        <dbReference type="ARBA" id="ARBA00033408"/>
    </source>
</evidence>
<keyword evidence="13" id="KW-1185">Reference proteome</keyword>
<name>A0A2V1IRY0_9BACT</name>
<evidence type="ECO:0000259" key="11">
    <source>
        <dbReference type="Pfam" id="PF02463"/>
    </source>
</evidence>
<dbReference type="NCBIfam" id="TIGR00634">
    <property type="entry name" value="recN"/>
    <property type="match status" value="1"/>
</dbReference>